<protein>
    <submittedName>
        <fullName evidence="2">Uma2 family endonuclease</fullName>
    </submittedName>
</protein>
<accession>A0A841CJL3</accession>
<feature type="domain" description="Putative restriction endonuclease" evidence="1">
    <location>
        <begin position="15"/>
        <end position="175"/>
    </location>
</feature>
<dbReference type="InterPro" id="IPR008538">
    <property type="entry name" value="Uma2"/>
</dbReference>
<dbReference type="Gene3D" id="3.90.1570.10">
    <property type="entry name" value="tt1808, chain A"/>
    <property type="match status" value="1"/>
</dbReference>
<dbReference type="Proteomes" id="UP000547510">
    <property type="component" value="Unassembled WGS sequence"/>
</dbReference>
<dbReference type="InterPro" id="IPR011335">
    <property type="entry name" value="Restrct_endonuc-II-like"/>
</dbReference>
<keyword evidence="2" id="KW-0255">Endonuclease</keyword>
<dbReference type="RefSeq" id="WP_184694878.1">
    <property type="nucleotide sequence ID" value="NZ_JACHJN010000009.1"/>
</dbReference>
<reference evidence="2 3" key="1">
    <citation type="submission" date="2020-08" db="EMBL/GenBank/DDBJ databases">
        <title>Genomic Encyclopedia of Type Strains, Phase III (KMG-III): the genomes of soil and plant-associated and newly described type strains.</title>
        <authorList>
            <person name="Whitman W."/>
        </authorList>
    </citation>
    <scope>NUCLEOTIDE SEQUENCE [LARGE SCALE GENOMIC DNA]</scope>
    <source>
        <strain evidence="2 3">CECT 8640</strain>
    </source>
</reference>
<dbReference type="EMBL" id="JACHJN010000009">
    <property type="protein sequence ID" value="MBB5958672.1"/>
    <property type="molecule type" value="Genomic_DNA"/>
</dbReference>
<dbReference type="AlphaFoldDB" id="A0A841CJL3"/>
<evidence type="ECO:0000313" key="2">
    <source>
        <dbReference type="EMBL" id="MBB5958672.1"/>
    </source>
</evidence>
<proteinExistence type="predicted"/>
<dbReference type="Pfam" id="PF05685">
    <property type="entry name" value="Uma2"/>
    <property type="match status" value="1"/>
</dbReference>
<evidence type="ECO:0000313" key="3">
    <source>
        <dbReference type="Proteomes" id="UP000547510"/>
    </source>
</evidence>
<keyword evidence="3" id="KW-1185">Reference proteome</keyword>
<keyword evidence="2" id="KW-0378">Hydrolase</keyword>
<dbReference type="GO" id="GO:0004519">
    <property type="term" value="F:endonuclease activity"/>
    <property type="evidence" value="ECO:0007669"/>
    <property type="project" value="UniProtKB-KW"/>
</dbReference>
<sequence length="187" mass="20165">MSSTAHRYEGYTLDDWEALEPREGRRIELANGRFRVSAAPAKPHQRVADRICRLLDDAVAPVGLEAVSATGVRVGQLGYIPDVVVCTTDDATSIPSDDVRLVVEVLSPSTASIDRLEKPAAYAAVGVPVYWLVELPRDGLPVIRCSALDGNAYTEVAVARSGEPVEVQVVEGVSVKLDVDVLFAPRR</sequence>
<organism evidence="2 3">
    <name type="scientific">Saccharothrix tamanrassetensis</name>
    <dbReference type="NCBI Taxonomy" id="1051531"/>
    <lineage>
        <taxon>Bacteria</taxon>
        <taxon>Bacillati</taxon>
        <taxon>Actinomycetota</taxon>
        <taxon>Actinomycetes</taxon>
        <taxon>Pseudonocardiales</taxon>
        <taxon>Pseudonocardiaceae</taxon>
        <taxon>Saccharothrix</taxon>
    </lineage>
</organism>
<dbReference type="InterPro" id="IPR012296">
    <property type="entry name" value="Nuclease_put_TT1808"/>
</dbReference>
<comment type="caution">
    <text evidence="2">The sequence shown here is derived from an EMBL/GenBank/DDBJ whole genome shotgun (WGS) entry which is preliminary data.</text>
</comment>
<dbReference type="SUPFAM" id="SSF52980">
    <property type="entry name" value="Restriction endonuclease-like"/>
    <property type="match status" value="1"/>
</dbReference>
<evidence type="ECO:0000259" key="1">
    <source>
        <dbReference type="Pfam" id="PF05685"/>
    </source>
</evidence>
<gene>
    <name evidence="2" type="ORF">FHS29_005281</name>
</gene>
<dbReference type="CDD" id="cd06260">
    <property type="entry name" value="DUF820-like"/>
    <property type="match status" value="1"/>
</dbReference>
<dbReference type="PANTHER" id="PTHR35400:SF3">
    <property type="entry name" value="SLL1072 PROTEIN"/>
    <property type="match status" value="1"/>
</dbReference>
<keyword evidence="2" id="KW-0540">Nuclease</keyword>
<name>A0A841CJL3_9PSEU</name>
<dbReference type="PANTHER" id="PTHR35400">
    <property type="entry name" value="SLR1083 PROTEIN"/>
    <property type="match status" value="1"/>
</dbReference>